<reference evidence="1 2" key="1">
    <citation type="journal article" date="2019" name="Sci. Rep.">
        <title>Orb-weaving spider Araneus ventricosus genome elucidates the spidroin gene catalogue.</title>
        <authorList>
            <person name="Kono N."/>
            <person name="Nakamura H."/>
            <person name="Ohtoshi R."/>
            <person name="Moran D.A.P."/>
            <person name="Shinohara A."/>
            <person name="Yoshida Y."/>
            <person name="Fujiwara M."/>
            <person name="Mori M."/>
            <person name="Tomita M."/>
            <person name="Arakawa K."/>
        </authorList>
    </citation>
    <scope>NUCLEOTIDE SEQUENCE [LARGE SCALE GENOMIC DNA]</scope>
</reference>
<accession>A0A4Y2P310</accession>
<evidence type="ECO:0000313" key="2">
    <source>
        <dbReference type="Proteomes" id="UP000499080"/>
    </source>
</evidence>
<sequence>MEAEQNAIDFLLNAANNTIPKCSLRLRKFSRPWWNEVCRGSRKRQKKLWNRFQKYNTTENFVAIKRAKALARRIPRRSQRESWISFMSTIKHSALNICVWVKAANRIYNEFSFPVLNTGITYSAPLDVANILGSAFV</sequence>
<proteinExistence type="predicted"/>
<dbReference type="Proteomes" id="UP000499080">
    <property type="component" value="Unassembled WGS sequence"/>
</dbReference>
<name>A0A4Y2P310_ARAVE</name>
<keyword evidence="2" id="KW-1185">Reference proteome</keyword>
<dbReference type="EMBL" id="BGPR01010460">
    <property type="protein sequence ID" value="GBN46265.1"/>
    <property type="molecule type" value="Genomic_DNA"/>
</dbReference>
<comment type="caution">
    <text evidence="1">The sequence shown here is derived from an EMBL/GenBank/DDBJ whole genome shotgun (WGS) entry which is preliminary data.</text>
</comment>
<gene>
    <name evidence="1" type="ORF">AVEN_132178_1</name>
</gene>
<organism evidence="1 2">
    <name type="scientific">Araneus ventricosus</name>
    <name type="common">Orbweaver spider</name>
    <name type="synonym">Epeira ventricosa</name>
    <dbReference type="NCBI Taxonomy" id="182803"/>
    <lineage>
        <taxon>Eukaryota</taxon>
        <taxon>Metazoa</taxon>
        <taxon>Ecdysozoa</taxon>
        <taxon>Arthropoda</taxon>
        <taxon>Chelicerata</taxon>
        <taxon>Arachnida</taxon>
        <taxon>Araneae</taxon>
        <taxon>Araneomorphae</taxon>
        <taxon>Entelegynae</taxon>
        <taxon>Araneoidea</taxon>
        <taxon>Araneidae</taxon>
        <taxon>Araneus</taxon>
    </lineage>
</organism>
<dbReference type="AlphaFoldDB" id="A0A4Y2P310"/>
<protein>
    <submittedName>
        <fullName evidence="1">Uncharacterized protein</fullName>
    </submittedName>
</protein>
<evidence type="ECO:0000313" key="1">
    <source>
        <dbReference type="EMBL" id="GBN46265.1"/>
    </source>
</evidence>